<keyword evidence="10" id="KW-0326">Glycosidase</keyword>
<dbReference type="Gene3D" id="1.10.340.30">
    <property type="entry name" value="Hypothetical protein, domain 2"/>
    <property type="match status" value="1"/>
</dbReference>
<accession>A0AA39HG76</accession>
<dbReference type="PANTHER" id="PTHR10242">
    <property type="entry name" value="8-OXOGUANINE DNA GLYCOSYLASE"/>
    <property type="match status" value="1"/>
</dbReference>
<sequence>MTLVLVMGLPGSGKTTLSNQLRRRLCDRVGSVQVFSFDDFILSSGAVNDGGKFSEKANVLRKAWQRGVQSAVESLVEEGQQRFIVLLDDVFYFGSMRRTFERMARAYGLACLRVFVECAVEEAIARNRIRPKRVFDVSEEQIRQIAERIELPFTSQGFVRFCGDEELLFWLILEAKSSPHKRIVDAEPVPDNSVWKQLDLDLRKAVTALLQAEKSLDGSIISARKKCIFEKMKTEGIVEWDSEGLWVKHDDDSVVGVAWNRVWRIRRIDEKHIEYDVLGRFSRASGDDEHVLKDYLQLDINLQRLYREWTEKDKHFASLVKSNADKLEGIRILRQQFLETLFAFICSANNNIQRISKLVNTLCSLYGEKIELLTGEIFYDFPHLDALTNVDSEGMEAVLRKNAFGYRAGYIARSVAFLLENGGEEWLGRVSRMSTEEARESLMLLPGIGRKVADCICLMALQKHEIVPVDTHVMQITASLYIPSLAPKNGKKAALNDKNHKEIGDFYLELFGPYAGWAHSVLFSSRLKHISPGKITKKPR</sequence>
<evidence type="ECO:0000256" key="9">
    <source>
        <dbReference type="ARBA" id="ARBA00023268"/>
    </source>
</evidence>
<organism evidence="13 14">
    <name type="scientific">Steinernema hermaphroditum</name>
    <dbReference type="NCBI Taxonomy" id="289476"/>
    <lineage>
        <taxon>Eukaryota</taxon>
        <taxon>Metazoa</taxon>
        <taxon>Ecdysozoa</taxon>
        <taxon>Nematoda</taxon>
        <taxon>Chromadorea</taxon>
        <taxon>Rhabditida</taxon>
        <taxon>Tylenchina</taxon>
        <taxon>Panagrolaimomorpha</taxon>
        <taxon>Strongyloidoidea</taxon>
        <taxon>Steinernematidae</taxon>
        <taxon>Steinernema</taxon>
    </lineage>
</organism>
<evidence type="ECO:0000256" key="7">
    <source>
        <dbReference type="ARBA" id="ARBA00023204"/>
    </source>
</evidence>
<dbReference type="GO" id="GO:0034039">
    <property type="term" value="F:8-oxo-7,8-dihydroguanine DNA N-glycosylase activity"/>
    <property type="evidence" value="ECO:0007669"/>
    <property type="project" value="TreeGrafter"/>
</dbReference>
<dbReference type="Gene3D" id="3.30.310.260">
    <property type="match status" value="1"/>
</dbReference>
<reference evidence="13" key="1">
    <citation type="submission" date="2023-06" db="EMBL/GenBank/DDBJ databases">
        <title>Genomic analysis of the entomopathogenic nematode Steinernema hermaphroditum.</title>
        <authorList>
            <person name="Schwarz E.M."/>
            <person name="Heppert J.K."/>
            <person name="Baniya A."/>
            <person name="Schwartz H.T."/>
            <person name="Tan C.-H."/>
            <person name="Antoshechkin I."/>
            <person name="Sternberg P.W."/>
            <person name="Goodrich-Blair H."/>
            <person name="Dillman A.R."/>
        </authorList>
    </citation>
    <scope>NUCLEOTIDE SEQUENCE</scope>
    <source>
        <strain evidence="13">PS9179</strain>
        <tissue evidence="13">Whole animal</tissue>
    </source>
</reference>
<dbReference type="Pfam" id="PF08433">
    <property type="entry name" value="KTI12"/>
    <property type="match status" value="1"/>
</dbReference>
<dbReference type="GO" id="GO:0005634">
    <property type="term" value="C:nucleus"/>
    <property type="evidence" value="ECO:0007669"/>
    <property type="project" value="TreeGrafter"/>
</dbReference>
<dbReference type="InterPro" id="IPR011257">
    <property type="entry name" value="DNA_glycosylase"/>
</dbReference>
<evidence type="ECO:0000256" key="11">
    <source>
        <dbReference type="ARBA" id="ARBA00044632"/>
    </source>
</evidence>
<dbReference type="InterPro" id="IPR023170">
    <property type="entry name" value="HhH_base_excis_C"/>
</dbReference>
<evidence type="ECO:0000256" key="8">
    <source>
        <dbReference type="ARBA" id="ARBA00023239"/>
    </source>
</evidence>
<evidence type="ECO:0000256" key="1">
    <source>
        <dbReference type="ARBA" id="ARBA00010679"/>
    </source>
</evidence>
<dbReference type="GO" id="GO:0140078">
    <property type="term" value="F:class I DNA-(apurinic or apyrimidinic site) endonuclease activity"/>
    <property type="evidence" value="ECO:0007669"/>
    <property type="project" value="UniProtKB-EC"/>
</dbReference>
<dbReference type="InterPro" id="IPR012904">
    <property type="entry name" value="OGG_N"/>
</dbReference>
<dbReference type="Pfam" id="PF07934">
    <property type="entry name" value="OGG_N"/>
    <property type="match status" value="1"/>
</dbReference>
<dbReference type="InterPro" id="IPR027417">
    <property type="entry name" value="P-loop_NTPase"/>
</dbReference>
<dbReference type="PANTHER" id="PTHR10242:SF2">
    <property type="entry name" value="N-GLYCOSYLASE_DNA LYASE"/>
    <property type="match status" value="1"/>
</dbReference>
<dbReference type="EC" id="4.2.99.18" evidence="2"/>
<comment type="similarity">
    <text evidence="1">Belongs to the type-1 OGG1 family.</text>
</comment>
<dbReference type="SMART" id="SM00478">
    <property type="entry name" value="ENDO3c"/>
    <property type="match status" value="1"/>
</dbReference>
<keyword evidence="5" id="KW-0378">Hydrolase</keyword>
<dbReference type="SUPFAM" id="SSF52540">
    <property type="entry name" value="P-loop containing nucleoside triphosphate hydrolases"/>
    <property type="match status" value="1"/>
</dbReference>
<evidence type="ECO:0000256" key="4">
    <source>
        <dbReference type="ARBA" id="ARBA00022763"/>
    </source>
</evidence>
<dbReference type="InterPro" id="IPR052054">
    <property type="entry name" value="Oxidative_DNA_repair_enzyme"/>
</dbReference>
<dbReference type="CDD" id="cd01983">
    <property type="entry name" value="SIMIBI"/>
    <property type="match status" value="1"/>
</dbReference>
<evidence type="ECO:0000256" key="6">
    <source>
        <dbReference type="ARBA" id="ARBA00022840"/>
    </source>
</evidence>
<keyword evidence="9" id="KW-0511">Multifunctional enzyme</keyword>
<evidence type="ECO:0000256" key="5">
    <source>
        <dbReference type="ARBA" id="ARBA00022801"/>
    </source>
</evidence>
<dbReference type="EMBL" id="JAUCMV010000004">
    <property type="protein sequence ID" value="KAK0404940.1"/>
    <property type="molecule type" value="Genomic_DNA"/>
</dbReference>
<dbReference type="AlphaFoldDB" id="A0AA39HG76"/>
<comment type="catalytic activity">
    <reaction evidence="11">
        <text>2'-deoxyribonucleotide-(2'-deoxyribose 5'-phosphate)-2'-deoxyribonucleotide-DNA = a 3'-end 2'-deoxyribonucleotide-(2,3-dehydro-2,3-deoxyribose 5'-phosphate)-DNA + a 5'-end 5'-phospho-2'-deoxyribonucleoside-DNA + H(+)</text>
        <dbReference type="Rhea" id="RHEA:66592"/>
        <dbReference type="Rhea" id="RHEA-COMP:13180"/>
        <dbReference type="Rhea" id="RHEA-COMP:16897"/>
        <dbReference type="Rhea" id="RHEA-COMP:17067"/>
        <dbReference type="ChEBI" id="CHEBI:15378"/>
        <dbReference type="ChEBI" id="CHEBI:136412"/>
        <dbReference type="ChEBI" id="CHEBI:157695"/>
        <dbReference type="ChEBI" id="CHEBI:167181"/>
        <dbReference type="EC" id="4.2.99.18"/>
    </reaction>
</comment>
<dbReference type="GO" id="GO:0006285">
    <property type="term" value="P:base-excision repair, AP site formation"/>
    <property type="evidence" value="ECO:0007669"/>
    <property type="project" value="TreeGrafter"/>
</dbReference>
<dbReference type="GO" id="GO:0005524">
    <property type="term" value="F:ATP binding"/>
    <property type="evidence" value="ECO:0007669"/>
    <property type="project" value="UniProtKB-KW"/>
</dbReference>
<keyword evidence="3" id="KW-0547">Nucleotide-binding</keyword>
<keyword evidence="8" id="KW-0456">Lyase</keyword>
<evidence type="ECO:0000256" key="10">
    <source>
        <dbReference type="ARBA" id="ARBA00023295"/>
    </source>
</evidence>
<keyword evidence="14" id="KW-1185">Reference proteome</keyword>
<dbReference type="SUPFAM" id="SSF48150">
    <property type="entry name" value="DNA-glycosylase"/>
    <property type="match status" value="1"/>
</dbReference>
<dbReference type="GO" id="GO:0006289">
    <property type="term" value="P:nucleotide-excision repair"/>
    <property type="evidence" value="ECO:0007669"/>
    <property type="project" value="InterPro"/>
</dbReference>
<dbReference type="GO" id="GO:0003684">
    <property type="term" value="F:damaged DNA binding"/>
    <property type="evidence" value="ECO:0007669"/>
    <property type="project" value="InterPro"/>
</dbReference>
<dbReference type="CDD" id="cd00056">
    <property type="entry name" value="ENDO3c"/>
    <property type="match status" value="1"/>
</dbReference>
<feature type="domain" description="HhH-GPD" evidence="12">
    <location>
        <begin position="346"/>
        <end position="514"/>
    </location>
</feature>
<comment type="caution">
    <text evidence="13">The sequence shown here is derived from an EMBL/GenBank/DDBJ whole genome shotgun (WGS) entry which is preliminary data.</text>
</comment>
<name>A0AA39HG76_9BILA</name>
<evidence type="ECO:0000256" key="3">
    <source>
        <dbReference type="ARBA" id="ARBA00022741"/>
    </source>
</evidence>
<keyword evidence="6" id="KW-0067">ATP-binding</keyword>
<gene>
    <name evidence="13" type="ORF">QR680_017714</name>
</gene>
<evidence type="ECO:0000256" key="2">
    <source>
        <dbReference type="ARBA" id="ARBA00012720"/>
    </source>
</evidence>
<keyword evidence="4" id="KW-0227">DNA damage</keyword>
<evidence type="ECO:0000313" key="13">
    <source>
        <dbReference type="EMBL" id="KAK0404940.1"/>
    </source>
</evidence>
<proteinExistence type="inferred from homology"/>
<dbReference type="Pfam" id="PF00730">
    <property type="entry name" value="HhH-GPD"/>
    <property type="match status" value="1"/>
</dbReference>
<evidence type="ECO:0000259" key="12">
    <source>
        <dbReference type="SMART" id="SM00478"/>
    </source>
</evidence>
<keyword evidence="7" id="KW-0234">DNA repair</keyword>
<dbReference type="Gene3D" id="1.10.1670.10">
    <property type="entry name" value="Helix-hairpin-Helix base-excision DNA repair enzymes (C-terminal)"/>
    <property type="match status" value="1"/>
</dbReference>
<dbReference type="InterPro" id="IPR013641">
    <property type="entry name" value="KTI12/PSTK"/>
</dbReference>
<dbReference type="Gene3D" id="3.40.50.300">
    <property type="entry name" value="P-loop containing nucleotide triphosphate hydrolases"/>
    <property type="match status" value="1"/>
</dbReference>
<protein>
    <recommendedName>
        <fullName evidence="2">DNA-(apurinic or apyrimidinic site) lyase</fullName>
        <ecNumber evidence="2">4.2.99.18</ecNumber>
    </recommendedName>
</protein>
<evidence type="ECO:0000313" key="14">
    <source>
        <dbReference type="Proteomes" id="UP001175271"/>
    </source>
</evidence>
<dbReference type="SUPFAM" id="SSF55945">
    <property type="entry name" value="TATA-box binding protein-like"/>
    <property type="match status" value="1"/>
</dbReference>
<dbReference type="InterPro" id="IPR003265">
    <property type="entry name" value="HhH-GPD_domain"/>
</dbReference>
<dbReference type="Proteomes" id="UP001175271">
    <property type="component" value="Unassembled WGS sequence"/>
</dbReference>